<gene>
    <name evidence="2" type="ORF">QBC37DRAFT_418981</name>
</gene>
<reference evidence="2" key="2">
    <citation type="submission" date="2023-05" db="EMBL/GenBank/DDBJ databases">
        <authorList>
            <consortium name="Lawrence Berkeley National Laboratory"/>
            <person name="Steindorff A."/>
            <person name="Hensen N."/>
            <person name="Bonometti L."/>
            <person name="Westerberg I."/>
            <person name="Brannstrom I.O."/>
            <person name="Guillou S."/>
            <person name="Cros-Aarteil S."/>
            <person name="Calhoun S."/>
            <person name="Haridas S."/>
            <person name="Kuo A."/>
            <person name="Mondo S."/>
            <person name="Pangilinan J."/>
            <person name="Riley R."/>
            <person name="Labutti K."/>
            <person name="Andreopoulos B."/>
            <person name="Lipzen A."/>
            <person name="Chen C."/>
            <person name="Yanf M."/>
            <person name="Daum C."/>
            <person name="Ng V."/>
            <person name="Clum A."/>
            <person name="Ohm R."/>
            <person name="Martin F."/>
            <person name="Silar P."/>
            <person name="Natvig D."/>
            <person name="Lalanne C."/>
            <person name="Gautier V."/>
            <person name="Ament-Velasquez S.L."/>
            <person name="Kruys A."/>
            <person name="Hutchinson M.I."/>
            <person name="Powell A.J."/>
            <person name="Barry K."/>
            <person name="Miller A.N."/>
            <person name="Grigoriev I.V."/>
            <person name="Debuchy R."/>
            <person name="Gladieux P."/>
            <person name="Thoren M.H."/>
            <person name="Johannesson H."/>
        </authorList>
    </citation>
    <scope>NUCLEOTIDE SEQUENCE</scope>
    <source>
        <strain evidence="2">PSN293</strain>
    </source>
</reference>
<evidence type="ECO:0000313" key="3">
    <source>
        <dbReference type="Proteomes" id="UP001301769"/>
    </source>
</evidence>
<evidence type="ECO:0000259" key="1">
    <source>
        <dbReference type="Pfam" id="PF00646"/>
    </source>
</evidence>
<dbReference type="InterPro" id="IPR036047">
    <property type="entry name" value="F-box-like_dom_sf"/>
</dbReference>
<name>A0AAN6YB84_9PEZI</name>
<dbReference type="CDD" id="cd09917">
    <property type="entry name" value="F-box_SF"/>
    <property type="match status" value="1"/>
</dbReference>
<keyword evidence="3" id="KW-1185">Reference proteome</keyword>
<dbReference type="SUPFAM" id="SSF81383">
    <property type="entry name" value="F-box domain"/>
    <property type="match status" value="1"/>
</dbReference>
<accession>A0AAN6YB84</accession>
<sequence>MSKTHSRETKTISLKPSKKNIALAPDCRLRLPPELMCVVFQYLPTESIVSLSLTCKVFYLKYFHGTTPIPGPLEKNTEARRTRETFLGWLEKDVPELADCRFCDRLYPWRAAAQAGKSENTPCSFTSTHQDYCKTAVSRGGRGFPVGPYDPGPWPTFPLSFQTAHLAMNAVRYGPDHGPSLASFKVHRTVTDIMHRVYETTRWELKAIDDELFVHGQSTLRQLQGSAAELHRYLMDNAQRLTCRHMVMVPNLADFPDRCEGNHDNTSCRHSVFDDLRPPTFPGDTRQEPSSFFAIRKNRVRSCATCWTDFQIEIQEATAPLDTSISERLLPIVLRGEEGGRFSAYLGDHRDYIITISQWACLGPCKNLAEEVTWKTRLGSCYKYNAASHLRHLRRRTFHINSTVATRAGGVLLRWYGVPGDKSAEAVARRYEEDEDNEPLSLWAKLHYGQPTFSRRYVPLRARARVRATY</sequence>
<dbReference type="EMBL" id="MU858079">
    <property type="protein sequence ID" value="KAK4215456.1"/>
    <property type="molecule type" value="Genomic_DNA"/>
</dbReference>
<dbReference type="InterPro" id="IPR001810">
    <property type="entry name" value="F-box_dom"/>
</dbReference>
<reference evidence="2" key="1">
    <citation type="journal article" date="2023" name="Mol. Phylogenet. Evol.">
        <title>Genome-scale phylogeny and comparative genomics of the fungal order Sordariales.</title>
        <authorList>
            <person name="Hensen N."/>
            <person name="Bonometti L."/>
            <person name="Westerberg I."/>
            <person name="Brannstrom I.O."/>
            <person name="Guillou S."/>
            <person name="Cros-Aarteil S."/>
            <person name="Calhoun S."/>
            <person name="Haridas S."/>
            <person name="Kuo A."/>
            <person name="Mondo S."/>
            <person name="Pangilinan J."/>
            <person name="Riley R."/>
            <person name="LaButti K."/>
            <person name="Andreopoulos B."/>
            <person name="Lipzen A."/>
            <person name="Chen C."/>
            <person name="Yan M."/>
            <person name="Daum C."/>
            <person name="Ng V."/>
            <person name="Clum A."/>
            <person name="Steindorff A."/>
            <person name="Ohm R.A."/>
            <person name="Martin F."/>
            <person name="Silar P."/>
            <person name="Natvig D.O."/>
            <person name="Lalanne C."/>
            <person name="Gautier V."/>
            <person name="Ament-Velasquez S.L."/>
            <person name="Kruys A."/>
            <person name="Hutchinson M.I."/>
            <person name="Powell A.J."/>
            <person name="Barry K."/>
            <person name="Miller A.N."/>
            <person name="Grigoriev I.V."/>
            <person name="Debuchy R."/>
            <person name="Gladieux P."/>
            <person name="Hiltunen Thoren M."/>
            <person name="Johannesson H."/>
        </authorList>
    </citation>
    <scope>NUCLEOTIDE SEQUENCE</scope>
    <source>
        <strain evidence="2">PSN293</strain>
    </source>
</reference>
<evidence type="ECO:0000313" key="2">
    <source>
        <dbReference type="EMBL" id="KAK4215456.1"/>
    </source>
</evidence>
<comment type="caution">
    <text evidence="2">The sequence shown here is derived from an EMBL/GenBank/DDBJ whole genome shotgun (WGS) entry which is preliminary data.</text>
</comment>
<dbReference type="AlphaFoldDB" id="A0AAN6YB84"/>
<feature type="domain" description="F-box" evidence="1">
    <location>
        <begin position="29"/>
        <end position="58"/>
    </location>
</feature>
<organism evidence="2 3">
    <name type="scientific">Rhypophila decipiens</name>
    <dbReference type="NCBI Taxonomy" id="261697"/>
    <lineage>
        <taxon>Eukaryota</taxon>
        <taxon>Fungi</taxon>
        <taxon>Dikarya</taxon>
        <taxon>Ascomycota</taxon>
        <taxon>Pezizomycotina</taxon>
        <taxon>Sordariomycetes</taxon>
        <taxon>Sordariomycetidae</taxon>
        <taxon>Sordariales</taxon>
        <taxon>Naviculisporaceae</taxon>
        <taxon>Rhypophila</taxon>
    </lineage>
</organism>
<proteinExistence type="predicted"/>
<dbReference type="Pfam" id="PF00646">
    <property type="entry name" value="F-box"/>
    <property type="match status" value="1"/>
</dbReference>
<protein>
    <recommendedName>
        <fullName evidence="1">F-box domain-containing protein</fullName>
    </recommendedName>
</protein>
<dbReference type="Proteomes" id="UP001301769">
    <property type="component" value="Unassembled WGS sequence"/>
</dbReference>